<accession>A0A1Q9DQ79</accession>
<comment type="caution">
    <text evidence="1">The sequence shown here is derived from an EMBL/GenBank/DDBJ whole genome shotgun (WGS) entry which is preliminary data.</text>
</comment>
<sequence>MEGVLEENPPEPELLVHLRLVPRRMAEPQNLSRAAAFLAEGGIFTSWLAEQSNGSQALITQLTDRLVWDKEAEDAFWDNFDFRNEAPAPQSLRISRNLQPGRILLNAARARQSGETRLAPTDAINL</sequence>
<name>A0A1Q9DQ79_SYMMI</name>
<dbReference type="EMBL" id="LSRX01000439">
    <property type="protein sequence ID" value="OLP97308.1"/>
    <property type="molecule type" value="Genomic_DNA"/>
</dbReference>
<keyword evidence="2" id="KW-1185">Reference proteome</keyword>
<reference evidence="1 2" key="1">
    <citation type="submission" date="2016-02" db="EMBL/GenBank/DDBJ databases">
        <title>Genome analysis of coral dinoflagellate symbionts highlights evolutionary adaptations to a symbiotic lifestyle.</title>
        <authorList>
            <person name="Aranda M."/>
            <person name="Li Y."/>
            <person name="Liew Y.J."/>
            <person name="Baumgarten S."/>
            <person name="Simakov O."/>
            <person name="Wilson M."/>
            <person name="Piel J."/>
            <person name="Ashoor H."/>
            <person name="Bougouffa S."/>
            <person name="Bajic V.B."/>
            <person name="Ryu T."/>
            <person name="Ravasi T."/>
            <person name="Bayer T."/>
            <person name="Micklem G."/>
            <person name="Kim H."/>
            <person name="Bhak J."/>
            <person name="Lajeunesse T.C."/>
            <person name="Voolstra C.R."/>
        </authorList>
    </citation>
    <scope>NUCLEOTIDE SEQUENCE [LARGE SCALE GENOMIC DNA]</scope>
    <source>
        <strain evidence="1 2">CCMP2467</strain>
    </source>
</reference>
<proteinExistence type="predicted"/>
<gene>
    <name evidence="1" type="ORF">AK812_SmicGene20391</name>
</gene>
<dbReference type="AlphaFoldDB" id="A0A1Q9DQ79"/>
<evidence type="ECO:0000313" key="2">
    <source>
        <dbReference type="Proteomes" id="UP000186817"/>
    </source>
</evidence>
<protein>
    <submittedName>
        <fullName evidence="1">Uncharacterized protein</fullName>
    </submittedName>
</protein>
<dbReference type="Proteomes" id="UP000186817">
    <property type="component" value="Unassembled WGS sequence"/>
</dbReference>
<organism evidence="1 2">
    <name type="scientific">Symbiodinium microadriaticum</name>
    <name type="common">Dinoflagellate</name>
    <name type="synonym">Zooxanthella microadriatica</name>
    <dbReference type="NCBI Taxonomy" id="2951"/>
    <lineage>
        <taxon>Eukaryota</taxon>
        <taxon>Sar</taxon>
        <taxon>Alveolata</taxon>
        <taxon>Dinophyceae</taxon>
        <taxon>Suessiales</taxon>
        <taxon>Symbiodiniaceae</taxon>
        <taxon>Symbiodinium</taxon>
    </lineage>
</organism>
<dbReference type="OrthoDB" id="460954at2759"/>
<evidence type="ECO:0000313" key="1">
    <source>
        <dbReference type="EMBL" id="OLP97308.1"/>
    </source>
</evidence>